<feature type="compositionally biased region" description="Pro residues" evidence="2">
    <location>
        <begin position="374"/>
        <end position="383"/>
    </location>
</feature>
<sequence length="404" mass="45320">MNPRVILPLALVLSSLLSYRVSAQIPSNLPETRKLHQDLKRLTDECDRTRVLVGQLRSATKSTRQGVDQAIDVTSAIRAMDRRLVKLIDRLKPYHSIPKVRGVTRRLSSNLERIQKQVHRLRKKTDSSERNVLRPARDRLRELETALAGAENRLRNLSAAGARWTSDLEQAARIAAQSPAARQILEPACRSASPATSAAVRAVVRARTQVDSVGQRLADMHSHFATFRTVGHSVNELGQKMESGEKLTGNLDKVLGKQLTIKVPLTKKPLRFRIRDILEKPGDVMNVVLKPLEMMADKLLQPVLGKLKLEIPTPKGLDQLEARMERVDASGRSLLNGLGQLERQLQIELSQRLQQVHAESTRLLRAVQQSVRQPAPPVRQPAPPEHDHQTPMKRTSPVMFWMPG</sequence>
<evidence type="ECO:0000256" key="3">
    <source>
        <dbReference type="SAM" id="SignalP"/>
    </source>
</evidence>
<feature type="signal peptide" evidence="3">
    <location>
        <begin position="1"/>
        <end position="23"/>
    </location>
</feature>
<evidence type="ECO:0000313" key="4">
    <source>
        <dbReference type="EMBL" id="KAA5545442.1"/>
    </source>
</evidence>
<proteinExistence type="predicted"/>
<keyword evidence="3" id="KW-0732">Signal</keyword>
<feature type="chain" id="PRO_5024435777" evidence="3">
    <location>
        <begin position="24"/>
        <end position="404"/>
    </location>
</feature>
<keyword evidence="1" id="KW-0175">Coiled coil</keyword>
<dbReference type="EMBL" id="VWOX01000003">
    <property type="protein sequence ID" value="KAA5545442.1"/>
    <property type="molecule type" value="Genomic_DNA"/>
</dbReference>
<evidence type="ECO:0000256" key="1">
    <source>
        <dbReference type="SAM" id="Coils"/>
    </source>
</evidence>
<reference evidence="4 5" key="1">
    <citation type="submission" date="2019-08" db="EMBL/GenBank/DDBJ databases">
        <authorList>
            <person name="Dhanesh K."/>
            <person name="Kumar G."/>
            <person name="Sasikala C."/>
            <person name="Venkata Ramana C."/>
        </authorList>
    </citation>
    <scope>NUCLEOTIDE SEQUENCE [LARGE SCALE GENOMIC DNA]</scope>
    <source>
        <strain evidence="4 5">JC645</strain>
    </source>
</reference>
<organism evidence="4 5">
    <name type="scientific">Roseiconus nitratireducens</name>
    <dbReference type="NCBI Taxonomy" id="2605748"/>
    <lineage>
        <taxon>Bacteria</taxon>
        <taxon>Pseudomonadati</taxon>
        <taxon>Planctomycetota</taxon>
        <taxon>Planctomycetia</taxon>
        <taxon>Pirellulales</taxon>
        <taxon>Pirellulaceae</taxon>
        <taxon>Roseiconus</taxon>
    </lineage>
</organism>
<gene>
    <name evidence="4" type="ORF">FYK55_07270</name>
</gene>
<dbReference type="AlphaFoldDB" id="A0A5M6DGL7"/>
<accession>A0A5M6DGL7</accession>
<dbReference type="Proteomes" id="UP000324479">
    <property type="component" value="Unassembled WGS sequence"/>
</dbReference>
<evidence type="ECO:0000256" key="2">
    <source>
        <dbReference type="SAM" id="MobiDB-lite"/>
    </source>
</evidence>
<keyword evidence="5" id="KW-1185">Reference proteome</keyword>
<feature type="region of interest" description="Disordered" evidence="2">
    <location>
        <begin position="369"/>
        <end position="396"/>
    </location>
</feature>
<protein>
    <submittedName>
        <fullName evidence="4">Uncharacterized protein</fullName>
    </submittedName>
</protein>
<dbReference type="RefSeq" id="WP_150075711.1">
    <property type="nucleotide sequence ID" value="NZ_VWOX01000003.1"/>
</dbReference>
<evidence type="ECO:0000313" key="5">
    <source>
        <dbReference type="Proteomes" id="UP000324479"/>
    </source>
</evidence>
<feature type="coiled-coil region" evidence="1">
    <location>
        <begin position="104"/>
        <end position="160"/>
    </location>
</feature>
<name>A0A5M6DGL7_9BACT</name>
<comment type="caution">
    <text evidence="4">The sequence shown here is derived from an EMBL/GenBank/DDBJ whole genome shotgun (WGS) entry which is preliminary data.</text>
</comment>